<dbReference type="Pfam" id="PF00015">
    <property type="entry name" value="MCPsignal"/>
    <property type="match status" value="1"/>
</dbReference>
<dbReference type="OrthoDB" id="9776024at2"/>
<evidence type="ECO:0008006" key="9">
    <source>
        <dbReference type="Google" id="ProtNLM"/>
    </source>
</evidence>
<dbReference type="InterPro" id="IPR003660">
    <property type="entry name" value="HAMP_dom"/>
</dbReference>
<evidence type="ECO:0000313" key="8">
    <source>
        <dbReference type="Proteomes" id="UP000015520"/>
    </source>
</evidence>
<dbReference type="EMBL" id="AUPZ01000002">
    <property type="protein sequence ID" value="EQB40452.1"/>
    <property type="molecule type" value="Genomic_DNA"/>
</dbReference>
<feature type="domain" description="HAMP" evidence="6">
    <location>
        <begin position="313"/>
        <end position="360"/>
    </location>
</feature>
<comment type="caution">
    <text evidence="7">The sequence shown here is derived from an EMBL/GenBank/DDBJ whole genome shotgun (WGS) entry which is preliminary data.</text>
</comment>
<keyword evidence="4" id="KW-0812">Transmembrane</keyword>
<dbReference type="Gene3D" id="1.10.287.950">
    <property type="entry name" value="Methyl-accepting chemotaxis protein"/>
    <property type="match status" value="1"/>
</dbReference>
<feature type="transmembrane region" description="Helical" evidence="4">
    <location>
        <begin position="233"/>
        <end position="256"/>
    </location>
</feature>
<dbReference type="InterPro" id="IPR036280">
    <property type="entry name" value="Multihaem_cyt_sf"/>
</dbReference>
<dbReference type="Gene3D" id="1.20.120.1530">
    <property type="match status" value="1"/>
</dbReference>
<feature type="transmembrane region" description="Helical" evidence="4">
    <location>
        <begin position="14"/>
        <end position="36"/>
    </location>
</feature>
<dbReference type="PATRIC" id="fig|1172190.3.peg.238"/>
<dbReference type="InterPro" id="IPR004089">
    <property type="entry name" value="MCPsignal_dom"/>
</dbReference>
<evidence type="ECO:0000313" key="7">
    <source>
        <dbReference type="EMBL" id="EQB40452.1"/>
    </source>
</evidence>
<dbReference type="SUPFAM" id="SSF48695">
    <property type="entry name" value="Multiheme cytochromes"/>
    <property type="match status" value="1"/>
</dbReference>
<evidence type="ECO:0000256" key="3">
    <source>
        <dbReference type="PROSITE-ProRule" id="PRU00284"/>
    </source>
</evidence>
<dbReference type="RefSeq" id="WP_021286531.1">
    <property type="nucleotide sequence ID" value="NZ_AUPZ01000002.1"/>
</dbReference>
<evidence type="ECO:0000256" key="4">
    <source>
        <dbReference type="SAM" id="Phobius"/>
    </source>
</evidence>
<keyword evidence="1 3" id="KW-0807">Transducer</keyword>
<comment type="similarity">
    <text evidence="2">Belongs to the methyl-accepting chemotaxis (MCP) protein family.</text>
</comment>
<dbReference type="PANTHER" id="PTHR32089:SF112">
    <property type="entry name" value="LYSOZYME-LIKE PROTEIN-RELATED"/>
    <property type="match status" value="1"/>
</dbReference>
<gene>
    <name evidence="7" type="ORF">M947_01250</name>
</gene>
<dbReference type="STRING" id="1172190.M947_01250"/>
<reference evidence="7 8" key="1">
    <citation type="submission" date="2013-07" db="EMBL/GenBank/DDBJ databases">
        <title>Sulfurimonas hongkongensis AST-10 Genome Sequencing.</title>
        <authorList>
            <person name="Cai L."/>
            <person name="Zhang T."/>
        </authorList>
    </citation>
    <scope>NUCLEOTIDE SEQUENCE [LARGE SCALE GENOMIC DNA]</scope>
    <source>
        <strain evidence="7 8">AST-10</strain>
    </source>
</reference>
<dbReference type="SUPFAM" id="SSF58104">
    <property type="entry name" value="Methyl-accepting chemotaxis protein (MCP) signaling domain"/>
    <property type="match status" value="1"/>
</dbReference>
<keyword evidence="8" id="KW-1185">Reference proteome</keyword>
<sequence length="599" mass="66822">MQKRRFFETILFKLSFPLVFSVAAISIISITLNYYLQKEKLEEMIKDKGFAISHNYTVSSKDSLAQGQRKTFQAAMDNIALLEGVKETVLYASSGLMNYKSNEVTVGKPFVHTDDGFYNPNKKIYEQTNGRYLRTDWSDKPLEESAGFHGSTLMDKEKKCSSCHFEIDRDLEFINNRAYKIDEADDTSTFYEKIIAEKGCIACHTNWKEGDVSGYLGVSISNKKMRDQVKDNMWNFTLTLVTIAFIIIVIALIVSLKFKSKLQLLLDGVKNLNEKNGSHIEIKENDEIKDIAQEFNRYIKNMEDGIIQDNKLIANLSDVASKTAKGDMTKRVEVDASSESLNRLKEIVNSMLDAMNTNIQKVLEVLKSYENDNFKATVEIADTQGRVKELFESTNSLGKALSQASKQELEDGHSLESQSLKLSENMTLLTSSAQDQAQKLKDTSAIMESITVAINEIVNRTNNVVSQSEDIKSSISVIRDIADQTNLLALNAAIEAARAGEHGRGFAVVADEVTSLAEKTQKSLNEITATVGIMTGSINEVSSTMQEQSQAVSNINDTIGTLEETTQKNADNAKEVNEIVTQTKEMAGRFVQNAESKEF</sequence>
<keyword evidence="4" id="KW-1133">Transmembrane helix</keyword>
<dbReference type="Gene3D" id="3.30.450.290">
    <property type="match status" value="1"/>
</dbReference>
<feature type="domain" description="Methyl-accepting transducer" evidence="5">
    <location>
        <begin position="383"/>
        <end position="599"/>
    </location>
</feature>
<protein>
    <recommendedName>
        <fullName evidence="9">Methyl-accepting chemotaxis protein</fullName>
    </recommendedName>
</protein>
<dbReference type="PANTHER" id="PTHR32089">
    <property type="entry name" value="METHYL-ACCEPTING CHEMOTAXIS PROTEIN MCPB"/>
    <property type="match status" value="1"/>
</dbReference>
<dbReference type="AlphaFoldDB" id="T0JTV6"/>
<evidence type="ECO:0000256" key="1">
    <source>
        <dbReference type="ARBA" id="ARBA00023224"/>
    </source>
</evidence>
<accession>T0JTV6</accession>
<evidence type="ECO:0000256" key="2">
    <source>
        <dbReference type="ARBA" id="ARBA00029447"/>
    </source>
</evidence>
<dbReference type="PROSITE" id="PS50111">
    <property type="entry name" value="CHEMOTAXIS_TRANSDUC_2"/>
    <property type="match status" value="1"/>
</dbReference>
<organism evidence="7 8">
    <name type="scientific">Sulfurimonas hongkongensis</name>
    <dbReference type="NCBI Taxonomy" id="1172190"/>
    <lineage>
        <taxon>Bacteria</taxon>
        <taxon>Pseudomonadati</taxon>
        <taxon>Campylobacterota</taxon>
        <taxon>Epsilonproteobacteria</taxon>
        <taxon>Campylobacterales</taxon>
        <taxon>Sulfurimonadaceae</taxon>
        <taxon>Sulfurimonas</taxon>
    </lineage>
</organism>
<keyword evidence="4" id="KW-0472">Membrane</keyword>
<dbReference type="GO" id="GO:0007165">
    <property type="term" value="P:signal transduction"/>
    <property type="evidence" value="ECO:0007669"/>
    <property type="project" value="UniProtKB-KW"/>
</dbReference>
<dbReference type="GO" id="GO:0016020">
    <property type="term" value="C:membrane"/>
    <property type="evidence" value="ECO:0007669"/>
    <property type="project" value="InterPro"/>
</dbReference>
<dbReference type="CDD" id="cd06225">
    <property type="entry name" value="HAMP"/>
    <property type="match status" value="1"/>
</dbReference>
<dbReference type="eggNOG" id="COG0840">
    <property type="taxonomic scope" value="Bacteria"/>
</dbReference>
<evidence type="ECO:0000259" key="5">
    <source>
        <dbReference type="PROSITE" id="PS50111"/>
    </source>
</evidence>
<dbReference type="PROSITE" id="PS50885">
    <property type="entry name" value="HAMP"/>
    <property type="match status" value="1"/>
</dbReference>
<dbReference type="SMART" id="SM00283">
    <property type="entry name" value="MA"/>
    <property type="match status" value="1"/>
</dbReference>
<dbReference type="Proteomes" id="UP000015520">
    <property type="component" value="Unassembled WGS sequence"/>
</dbReference>
<evidence type="ECO:0000259" key="6">
    <source>
        <dbReference type="PROSITE" id="PS50885"/>
    </source>
</evidence>
<name>T0JTV6_9BACT</name>
<proteinExistence type="inferred from homology"/>